<gene>
    <name evidence="1" type="ORF">L3X38_032573</name>
</gene>
<reference evidence="1 2" key="1">
    <citation type="journal article" date="2022" name="G3 (Bethesda)">
        <title>Whole-genome sequence and methylome profiling of the almond [Prunus dulcis (Mill.) D.A. Webb] cultivar 'Nonpareil'.</title>
        <authorList>
            <person name="D'Amico-Willman K.M."/>
            <person name="Ouma W.Z."/>
            <person name="Meulia T."/>
            <person name="Sideli G.M."/>
            <person name="Gradziel T.M."/>
            <person name="Fresnedo-Ramirez J."/>
        </authorList>
    </citation>
    <scope>NUCLEOTIDE SEQUENCE [LARGE SCALE GENOMIC DNA]</scope>
    <source>
        <strain evidence="1">Clone GOH B32 T37-40</strain>
    </source>
</reference>
<comment type="caution">
    <text evidence="1">The sequence shown here is derived from an EMBL/GenBank/DDBJ whole genome shotgun (WGS) entry which is preliminary data.</text>
</comment>
<evidence type="ECO:0008006" key="3">
    <source>
        <dbReference type="Google" id="ProtNLM"/>
    </source>
</evidence>
<accession>A0AAD4VFF4</accession>
<evidence type="ECO:0000313" key="1">
    <source>
        <dbReference type="EMBL" id="KAI5323501.1"/>
    </source>
</evidence>
<protein>
    <recommendedName>
        <fullName evidence="3">RNase H type-1 domain-containing protein</fullName>
    </recommendedName>
</protein>
<name>A0AAD4VFF4_PRUDU</name>
<proteinExistence type="predicted"/>
<evidence type="ECO:0000313" key="2">
    <source>
        <dbReference type="Proteomes" id="UP001054821"/>
    </source>
</evidence>
<organism evidence="1 2">
    <name type="scientific">Prunus dulcis</name>
    <name type="common">Almond</name>
    <name type="synonym">Amygdalus dulcis</name>
    <dbReference type="NCBI Taxonomy" id="3755"/>
    <lineage>
        <taxon>Eukaryota</taxon>
        <taxon>Viridiplantae</taxon>
        <taxon>Streptophyta</taxon>
        <taxon>Embryophyta</taxon>
        <taxon>Tracheophyta</taxon>
        <taxon>Spermatophyta</taxon>
        <taxon>Magnoliopsida</taxon>
        <taxon>eudicotyledons</taxon>
        <taxon>Gunneridae</taxon>
        <taxon>Pentapetalae</taxon>
        <taxon>rosids</taxon>
        <taxon>fabids</taxon>
        <taxon>Rosales</taxon>
        <taxon>Rosaceae</taxon>
        <taxon>Amygdaloideae</taxon>
        <taxon>Amygdaleae</taxon>
        <taxon>Prunus</taxon>
    </lineage>
</organism>
<dbReference type="Proteomes" id="UP001054821">
    <property type="component" value="Chromosome 6"/>
</dbReference>
<dbReference type="AlphaFoldDB" id="A0AAD4VFF4"/>
<dbReference type="EMBL" id="JAJFAZ020000006">
    <property type="protein sequence ID" value="KAI5323501.1"/>
    <property type="molecule type" value="Genomic_DNA"/>
</dbReference>
<sequence length="174" mass="20163">MLILSLVVLVRKLRSYYQIHWILVMTNFPLRSILHSLGASNQLIKMGYRTQLVQPCLPAEDCYKSPSFSIFHCTVYSISRKREIGHEKQGKFESKQHLLYQSKERYVAVAHRWGIKSQGSWSRLHHNHPIWNFVGASHHLDKVQMLLKEFPTFTIQQVPRAKNTHADALASLGS</sequence>
<keyword evidence="2" id="KW-1185">Reference proteome</keyword>